<dbReference type="PANTHER" id="PTHR23079:SF55">
    <property type="entry name" value="RNA-DIRECTED RNA POLYMERASE"/>
    <property type="match status" value="1"/>
</dbReference>
<dbReference type="EC" id="2.7.7.48" evidence="8"/>
<evidence type="ECO:0000256" key="8">
    <source>
        <dbReference type="RuleBase" id="RU363098"/>
    </source>
</evidence>
<keyword evidence="4 8" id="KW-0548">Nucleotidyltransferase</keyword>
<dbReference type="GO" id="GO:0030422">
    <property type="term" value="P:siRNA processing"/>
    <property type="evidence" value="ECO:0007669"/>
    <property type="project" value="TreeGrafter"/>
</dbReference>
<dbReference type="PANTHER" id="PTHR23079">
    <property type="entry name" value="RNA-DEPENDENT RNA POLYMERASE"/>
    <property type="match status" value="1"/>
</dbReference>
<gene>
    <name evidence="11" type="ORF">F511_36395</name>
</gene>
<evidence type="ECO:0000256" key="2">
    <source>
        <dbReference type="ARBA" id="ARBA00022484"/>
    </source>
</evidence>
<dbReference type="InterPro" id="IPR057596">
    <property type="entry name" value="RDRP_core"/>
</dbReference>
<evidence type="ECO:0000256" key="1">
    <source>
        <dbReference type="ARBA" id="ARBA00005762"/>
    </source>
</evidence>
<sequence length="675" mass="77520">MTYSSVKCYFVFIDSVVPCIEDINYILYGKSIAEARGLFMHIHKVSTVEKYMARFSLTLSKTVKLHIDFRAIKVKEIEDIPFKDEDGNILYDEDGKRLVHTDGTGFISEDLAMKCPKDFSAAMYMKDNSFEPLLIQCRLFYNGCAAKGTLLVNKKLEQGTIHIRPSMIKVERDCTLAEEDTFNSLEIVDISRKPGRTTLSKYLIALLSYGNVPPDFFLSLLINALEDSRNVYINRKSAMKVATNNNGLEYGFLAQRMISSGIPLNEPYLQHCLWKMEKDEKSKLKAGKLPISETFYLMGTADPTGILNYDEVCVILHHGQVSGKVLVYRNPGLHFGDIHVMKAIYLKELEAIVGNAKYGIFFSTKGKSSAPYEMATGDFDGDMYWVSRNPELLKYYQASDPWRRSNAPQKSNNRKPQEFSAMELECELGRLFLEARKPSFIIATAADSWLSFMDRLLTIQYASEKDRLRRKIIELIDIYYDALDAPKSGKKVDFPDYLKAEQFPHYMQRGAGFTYESFSILGQIYNRMEKSKDEASSTKEIWKLPCFDVQISEEYVNMWRTRYADYRKDMTKALKSGSETKDDAAEEVIRKYKQMLYDAPYFEESEKDMEQIYEEAVAIYHVTYDYAIRSNQVERCGFCWKVAGSALFNFYAGEVSGSKERPIVILPSVLRDILN</sequence>
<dbReference type="GO" id="GO:0031380">
    <property type="term" value="C:nuclear RNA-directed RNA polymerase complex"/>
    <property type="evidence" value="ECO:0007669"/>
    <property type="project" value="TreeGrafter"/>
</dbReference>
<keyword evidence="12" id="KW-1185">Reference proteome</keyword>
<evidence type="ECO:0000313" key="11">
    <source>
        <dbReference type="EMBL" id="KZV15097.1"/>
    </source>
</evidence>
<comment type="catalytic activity">
    <reaction evidence="7 8">
        <text>RNA(n) + a ribonucleoside 5'-triphosphate = RNA(n+1) + diphosphate</text>
        <dbReference type="Rhea" id="RHEA:21248"/>
        <dbReference type="Rhea" id="RHEA-COMP:14527"/>
        <dbReference type="Rhea" id="RHEA-COMP:17342"/>
        <dbReference type="ChEBI" id="CHEBI:33019"/>
        <dbReference type="ChEBI" id="CHEBI:61557"/>
        <dbReference type="ChEBI" id="CHEBI:140395"/>
        <dbReference type="EC" id="2.7.7.48"/>
    </reaction>
</comment>
<evidence type="ECO:0000256" key="7">
    <source>
        <dbReference type="ARBA" id="ARBA00048744"/>
    </source>
</evidence>
<evidence type="ECO:0000259" key="9">
    <source>
        <dbReference type="Pfam" id="PF05183"/>
    </source>
</evidence>
<evidence type="ECO:0000256" key="4">
    <source>
        <dbReference type="ARBA" id="ARBA00022695"/>
    </source>
</evidence>
<protein>
    <recommendedName>
        <fullName evidence="8">RNA-dependent RNA polymerase</fullName>
        <ecNumber evidence="8">2.7.7.48</ecNumber>
    </recommendedName>
</protein>
<evidence type="ECO:0000313" key="12">
    <source>
        <dbReference type="Proteomes" id="UP000250235"/>
    </source>
</evidence>
<feature type="domain" description="RDRP core" evidence="9">
    <location>
        <begin position="6"/>
        <end position="527"/>
    </location>
</feature>
<dbReference type="GO" id="GO:0003723">
    <property type="term" value="F:RNA binding"/>
    <property type="evidence" value="ECO:0007669"/>
    <property type="project" value="UniProtKB-KW"/>
</dbReference>
<dbReference type="OrthoDB" id="6513042at2759"/>
<dbReference type="Pfam" id="PF26253">
    <property type="entry name" value="RdRP_head"/>
    <property type="match status" value="1"/>
</dbReference>
<accession>A0A2Z7A0V1</accession>
<organism evidence="11 12">
    <name type="scientific">Dorcoceras hygrometricum</name>
    <dbReference type="NCBI Taxonomy" id="472368"/>
    <lineage>
        <taxon>Eukaryota</taxon>
        <taxon>Viridiplantae</taxon>
        <taxon>Streptophyta</taxon>
        <taxon>Embryophyta</taxon>
        <taxon>Tracheophyta</taxon>
        <taxon>Spermatophyta</taxon>
        <taxon>Magnoliopsida</taxon>
        <taxon>eudicotyledons</taxon>
        <taxon>Gunneridae</taxon>
        <taxon>Pentapetalae</taxon>
        <taxon>asterids</taxon>
        <taxon>lamiids</taxon>
        <taxon>Lamiales</taxon>
        <taxon>Gesneriaceae</taxon>
        <taxon>Didymocarpoideae</taxon>
        <taxon>Trichosporeae</taxon>
        <taxon>Loxocarpinae</taxon>
        <taxon>Dorcoceras</taxon>
    </lineage>
</organism>
<dbReference type="EMBL" id="KV020128">
    <property type="protein sequence ID" value="KZV15097.1"/>
    <property type="molecule type" value="Genomic_DNA"/>
</dbReference>
<dbReference type="AlphaFoldDB" id="A0A2Z7A0V1"/>
<feature type="domain" description="RDRP C-terminal head" evidence="10">
    <location>
        <begin position="568"/>
        <end position="653"/>
    </location>
</feature>
<dbReference type="GO" id="GO:0003968">
    <property type="term" value="F:RNA-directed RNA polymerase activity"/>
    <property type="evidence" value="ECO:0007669"/>
    <property type="project" value="UniProtKB-KW"/>
</dbReference>
<evidence type="ECO:0000256" key="3">
    <source>
        <dbReference type="ARBA" id="ARBA00022679"/>
    </source>
</evidence>
<proteinExistence type="inferred from homology"/>
<name>A0A2Z7A0V1_9LAMI</name>
<evidence type="ECO:0000259" key="10">
    <source>
        <dbReference type="Pfam" id="PF26253"/>
    </source>
</evidence>
<keyword evidence="2 8" id="KW-0696">RNA-directed RNA polymerase</keyword>
<keyword evidence="5 8" id="KW-0694">RNA-binding</keyword>
<dbReference type="InterPro" id="IPR007855">
    <property type="entry name" value="RDRP"/>
</dbReference>
<keyword evidence="6 8" id="KW-0943">RNA-mediated gene silencing</keyword>
<dbReference type="Proteomes" id="UP000250235">
    <property type="component" value="Unassembled WGS sequence"/>
</dbReference>
<comment type="similarity">
    <text evidence="1 8">Belongs to the RdRP family.</text>
</comment>
<evidence type="ECO:0000256" key="5">
    <source>
        <dbReference type="ARBA" id="ARBA00022884"/>
    </source>
</evidence>
<keyword evidence="3 8" id="KW-0808">Transferase</keyword>
<reference evidence="11 12" key="1">
    <citation type="journal article" date="2015" name="Proc. Natl. Acad. Sci. U.S.A.">
        <title>The resurrection genome of Boea hygrometrica: A blueprint for survival of dehydration.</title>
        <authorList>
            <person name="Xiao L."/>
            <person name="Yang G."/>
            <person name="Zhang L."/>
            <person name="Yang X."/>
            <person name="Zhao S."/>
            <person name="Ji Z."/>
            <person name="Zhou Q."/>
            <person name="Hu M."/>
            <person name="Wang Y."/>
            <person name="Chen M."/>
            <person name="Xu Y."/>
            <person name="Jin H."/>
            <person name="Xiao X."/>
            <person name="Hu G."/>
            <person name="Bao F."/>
            <person name="Hu Y."/>
            <person name="Wan P."/>
            <person name="Li L."/>
            <person name="Deng X."/>
            <person name="Kuang T."/>
            <person name="Xiang C."/>
            <person name="Zhu J.K."/>
            <person name="Oliver M.J."/>
            <person name="He Y."/>
        </authorList>
    </citation>
    <scope>NUCLEOTIDE SEQUENCE [LARGE SCALE GENOMIC DNA]</scope>
    <source>
        <strain evidence="12">cv. XS01</strain>
    </source>
</reference>
<comment type="function">
    <text evidence="8">Probably involved in the RNA silencing pathway and required for the generation of small interfering RNAs (siRNAs).</text>
</comment>
<evidence type="ECO:0000256" key="6">
    <source>
        <dbReference type="ARBA" id="ARBA00023158"/>
    </source>
</evidence>
<dbReference type="Pfam" id="PF05183">
    <property type="entry name" value="RdRP"/>
    <property type="match status" value="1"/>
</dbReference>
<dbReference type="InterPro" id="IPR058752">
    <property type="entry name" value="RDRP_C_head"/>
</dbReference>